<reference evidence="1" key="1">
    <citation type="journal article" date="2014" name="Front. Microbiol.">
        <title>High frequency of phylogenetically diverse reductive dehalogenase-homologous genes in deep subseafloor sedimentary metagenomes.</title>
        <authorList>
            <person name="Kawai M."/>
            <person name="Futagami T."/>
            <person name="Toyoda A."/>
            <person name="Takaki Y."/>
            <person name="Nishi S."/>
            <person name="Hori S."/>
            <person name="Arai W."/>
            <person name="Tsubouchi T."/>
            <person name="Morono Y."/>
            <person name="Uchiyama I."/>
            <person name="Ito T."/>
            <person name="Fujiyama A."/>
            <person name="Inagaki F."/>
            <person name="Takami H."/>
        </authorList>
    </citation>
    <scope>NUCLEOTIDE SEQUENCE</scope>
    <source>
        <strain evidence="1">Expedition CK06-06</strain>
    </source>
</reference>
<dbReference type="AlphaFoldDB" id="X1SVG7"/>
<gene>
    <name evidence="1" type="ORF">S12H4_31326</name>
</gene>
<dbReference type="EMBL" id="BARW01018274">
    <property type="protein sequence ID" value="GAI97037.1"/>
    <property type="molecule type" value="Genomic_DNA"/>
</dbReference>
<organism evidence="1">
    <name type="scientific">marine sediment metagenome</name>
    <dbReference type="NCBI Taxonomy" id="412755"/>
    <lineage>
        <taxon>unclassified sequences</taxon>
        <taxon>metagenomes</taxon>
        <taxon>ecological metagenomes</taxon>
    </lineage>
</organism>
<evidence type="ECO:0000313" key="1">
    <source>
        <dbReference type="EMBL" id="GAI97037.1"/>
    </source>
</evidence>
<comment type="caution">
    <text evidence="1">The sequence shown here is derived from an EMBL/GenBank/DDBJ whole genome shotgun (WGS) entry which is preliminary data.</text>
</comment>
<proteinExistence type="predicted"/>
<sequence>MGRIWDESGTNDIIKWCREEDLPEPIFKEVTGGFVVVLRKFQIPENLESLELNERQKKAIEYISQKNRITNNEYRKLFPGITDRTVLNDLRDMVKKEILVKVGKTKNTFYQFRNNSEIIPK</sequence>
<dbReference type="PANTHER" id="PTHR30595:SF6">
    <property type="entry name" value="SCHLAFEN ALBA-2 DOMAIN-CONTAINING PROTEIN"/>
    <property type="match status" value="1"/>
</dbReference>
<name>X1SVG7_9ZZZZ</name>
<dbReference type="Gene3D" id="1.10.10.10">
    <property type="entry name" value="Winged helix-like DNA-binding domain superfamily/Winged helix DNA-binding domain"/>
    <property type="match status" value="1"/>
</dbReference>
<evidence type="ECO:0008006" key="2">
    <source>
        <dbReference type="Google" id="ProtNLM"/>
    </source>
</evidence>
<dbReference type="PANTHER" id="PTHR30595">
    <property type="entry name" value="GLPR-RELATED TRANSCRIPTIONAL REPRESSOR"/>
    <property type="match status" value="1"/>
</dbReference>
<protein>
    <recommendedName>
        <fullName evidence="2">HTH deoR-type domain-containing protein</fullName>
    </recommendedName>
</protein>
<dbReference type="InterPro" id="IPR036388">
    <property type="entry name" value="WH-like_DNA-bd_sf"/>
</dbReference>
<accession>X1SVG7</accession>